<comment type="caution">
    <text evidence="2">The sequence shown here is derived from an EMBL/GenBank/DDBJ whole genome shotgun (WGS) entry which is preliminary data.</text>
</comment>
<evidence type="ECO:0000313" key="2">
    <source>
        <dbReference type="EMBL" id="TJZ88741.1"/>
    </source>
</evidence>
<proteinExistence type="predicted"/>
<evidence type="ECO:0000256" key="1">
    <source>
        <dbReference type="SAM" id="SignalP"/>
    </source>
</evidence>
<reference evidence="2 3" key="1">
    <citation type="submission" date="2019-04" db="EMBL/GenBank/DDBJ databases">
        <authorList>
            <person name="Li J."/>
        </authorList>
    </citation>
    <scope>NUCLEOTIDE SEQUENCE [LARGE SCALE GENOMIC DNA]</scope>
    <source>
        <strain evidence="2 3">KCTC 42687</strain>
    </source>
</reference>
<accession>A0A4U0R1R6</accession>
<name>A0A4U0R1R6_9RHOB</name>
<feature type="signal peptide" evidence="1">
    <location>
        <begin position="1"/>
        <end position="22"/>
    </location>
</feature>
<keyword evidence="1" id="KW-0732">Signal</keyword>
<dbReference type="AlphaFoldDB" id="A0A4U0R1R6"/>
<organism evidence="2 3">
    <name type="scientific">Paracoccus gahaiensis</name>
    <dbReference type="NCBI Taxonomy" id="1706839"/>
    <lineage>
        <taxon>Bacteria</taxon>
        <taxon>Pseudomonadati</taxon>
        <taxon>Pseudomonadota</taxon>
        <taxon>Alphaproteobacteria</taxon>
        <taxon>Rhodobacterales</taxon>
        <taxon>Paracoccaceae</taxon>
        <taxon>Paracoccus</taxon>
    </lineage>
</organism>
<dbReference type="Proteomes" id="UP000309747">
    <property type="component" value="Unassembled WGS sequence"/>
</dbReference>
<dbReference type="EMBL" id="SUNI01000054">
    <property type="protein sequence ID" value="TJZ88741.1"/>
    <property type="molecule type" value="Genomic_DNA"/>
</dbReference>
<sequence>MRLTSLLLICLPFFASPIIAHAETPEEYAARLEQWRQVCSDPNPDLAAGHLQSALASSDAAARKICLRATLSSDNEDLRSTALRQVVGTLPLIRFRVTFPEASANTLVALNTQNGLFFRAKDGDAVAGSAIWQPLLIDGTTHDAANGEVHVFGSEIIWAGKWTSTGGAQRWQDCSLRTALSQGSRIAGQLVCDGGAPFAVEADLLD</sequence>
<dbReference type="RefSeq" id="WP_136887782.1">
    <property type="nucleotide sequence ID" value="NZ_SUNI01000054.1"/>
</dbReference>
<dbReference type="OrthoDB" id="7851055at2"/>
<evidence type="ECO:0000313" key="3">
    <source>
        <dbReference type="Proteomes" id="UP000309747"/>
    </source>
</evidence>
<feature type="chain" id="PRO_5020527876" evidence="1">
    <location>
        <begin position="23"/>
        <end position="206"/>
    </location>
</feature>
<keyword evidence="3" id="KW-1185">Reference proteome</keyword>
<gene>
    <name evidence="2" type="ORF">FA743_19845</name>
</gene>
<protein>
    <submittedName>
        <fullName evidence="2">Uncharacterized protein</fullName>
    </submittedName>
</protein>